<evidence type="ECO:0000259" key="2">
    <source>
        <dbReference type="Pfam" id="PF19051"/>
    </source>
</evidence>
<feature type="domain" description="Gfo/Idh/MocA-like oxidoreductase bacterial type C-terminal" evidence="2">
    <location>
        <begin position="367"/>
        <end position="436"/>
    </location>
</feature>
<dbReference type="RefSeq" id="WP_013930531.1">
    <property type="nucleotide sequence ID" value="NC_015703.1"/>
</dbReference>
<dbReference type="InterPro" id="IPR036291">
    <property type="entry name" value="NAD(P)-bd_dom_sf"/>
</dbReference>
<evidence type="ECO:0000259" key="1">
    <source>
        <dbReference type="Pfam" id="PF01408"/>
    </source>
</evidence>
<dbReference type="SUPFAM" id="SSF51735">
    <property type="entry name" value="NAD(P)-binding Rossmann-fold domains"/>
    <property type="match status" value="1"/>
</dbReference>
<dbReference type="KEGG" id="rsi:Runsl_4937"/>
<reference evidence="4" key="1">
    <citation type="submission" date="2011-06" db="EMBL/GenBank/DDBJ databases">
        <title>The complete genome of chromosome of Runella slithyformis DSM 19594.</title>
        <authorList>
            <consortium name="US DOE Joint Genome Institute (JGI-PGF)"/>
            <person name="Lucas S."/>
            <person name="Han J."/>
            <person name="Lapidus A."/>
            <person name="Bruce D."/>
            <person name="Goodwin L."/>
            <person name="Pitluck S."/>
            <person name="Peters L."/>
            <person name="Kyrpides N."/>
            <person name="Mavromatis K."/>
            <person name="Ivanova N."/>
            <person name="Ovchinnikova G."/>
            <person name="Zhang X."/>
            <person name="Misra M."/>
            <person name="Detter J.C."/>
            <person name="Tapia R."/>
            <person name="Han C."/>
            <person name="Land M."/>
            <person name="Hauser L."/>
            <person name="Markowitz V."/>
            <person name="Cheng J.-F."/>
            <person name="Hugenholtz P."/>
            <person name="Woyke T."/>
            <person name="Wu D."/>
            <person name="Tindall B."/>
            <person name="Faehrich R."/>
            <person name="Brambilla E."/>
            <person name="Klenk H.-P."/>
            <person name="Eisen J.A."/>
        </authorList>
    </citation>
    <scope>NUCLEOTIDE SEQUENCE [LARGE SCALE GENOMIC DNA]</scope>
    <source>
        <strain evidence="4">ATCC 29530 / DSM 19594 / LMG 11500 / NCIMB 11436 / LSU 4</strain>
    </source>
</reference>
<dbReference type="Pfam" id="PF01408">
    <property type="entry name" value="GFO_IDH_MocA"/>
    <property type="match status" value="1"/>
</dbReference>
<dbReference type="GO" id="GO:0000166">
    <property type="term" value="F:nucleotide binding"/>
    <property type="evidence" value="ECO:0007669"/>
    <property type="project" value="InterPro"/>
</dbReference>
<proteinExistence type="predicted"/>
<dbReference type="InterPro" id="IPR050463">
    <property type="entry name" value="Gfo/Idh/MocA_oxidrdct_glycsds"/>
</dbReference>
<keyword evidence="4" id="KW-1185">Reference proteome</keyword>
<dbReference type="InterPro" id="IPR000683">
    <property type="entry name" value="Gfo/Idh/MocA-like_OxRdtase_N"/>
</dbReference>
<dbReference type="EMBL" id="CP002859">
    <property type="protein sequence ID" value="AEI51247.1"/>
    <property type="molecule type" value="Genomic_DNA"/>
</dbReference>
<dbReference type="Pfam" id="PF19051">
    <property type="entry name" value="GFO_IDH_MocA_C2"/>
    <property type="match status" value="2"/>
</dbReference>
<dbReference type="Proteomes" id="UP000000493">
    <property type="component" value="Chromosome"/>
</dbReference>
<feature type="domain" description="Gfo/Idh/MocA-like oxidoreductase bacterial type C-terminal" evidence="2">
    <location>
        <begin position="204"/>
        <end position="265"/>
    </location>
</feature>
<dbReference type="SUPFAM" id="SSF55347">
    <property type="entry name" value="Glyceraldehyde-3-phosphate dehydrogenase-like, C-terminal domain"/>
    <property type="match status" value="1"/>
</dbReference>
<sequence length="439" mass="49281">MYQRRDFIKKTALAGSGLLATPHLFAYNGSPNEKVVIGIMGTNSRGMFLAQSFAKLKNVEVGYICDVDTDVLAKTISEIEKQTGKKPQAFTDVRKMLEQKDLDGMAVSAPDHWHAPAAIMGLQAGKNVYVEKPCSHNPREGELLVEATNKYKKLVQMGSQRRTFTNVNEMITKLHNGVIGRVYFARGWYVNNRKSIGKGKIVAPPVNLDFDLWQGPAPRKSYQDNLVHYNWHWFWNWGTGEALNNGTHELDVIRWGLGVDYPTKVVSGGGRFHFQDDWETPDTQTITYNFANNTGCTWEGRSCNGLNSEGSGRGVIFYGEKGSVVYPGANDYKIFDQNNKLIFEAKDDTPFDPSNKVSPTALLDSLHLANFCEAIRGKEKINAPILEGHKSTLLPQLGNIAYRVGRTLNCDPTNGHILNDKEAMKLWSRDYERGWEIKI</sequence>
<reference evidence="3 4" key="2">
    <citation type="journal article" date="2012" name="Stand. Genomic Sci.">
        <title>Complete genome sequence of the aquatic bacterium Runella slithyformis type strain (LSU 4(T)).</title>
        <authorList>
            <person name="Copeland A."/>
            <person name="Zhang X."/>
            <person name="Misra M."/>
            <person name="Lapidus A."/>
            <person name="Nolan M."/>
            <person name="Lucas S."/>
            <person name="Deshpande S."/>
            <person name="Cheng J.F."/>
            <person name="Tapia R."/>
            <person name="Goodwin L.A."/>
            <person name="Pitluck S."/>
            <person name="Liolios K."/>
            <person name="Pagani I."/>
            <person name="Ivanova N."/>
            <person name="Mikhailova N."/>
            <person name="Pati A."/>
            <person name="Chen A."/>
            <person name="Palaniappan K."/>
            <person name="Land M."/>
            <person name="Hauser L."/>
            <person name="Pan C."/>
            <person name="Jeffries C.D."/>
            <person name="Detter J.C."/>
            <person name="Brambilla E.M."/>
            <person name="Rohde M."/>
            <person name="Djao O.D."/>
            <person name="Goker M."/>
            <person name="Sikorski J."/>
            <person name="Tindall B.J."/>
            <person name="Woyke T."/>
            <person name="Bristow J."/>
            <person name="Eisen J.A."/>
            <person name="Markowitz V."/>
            <person name="Hugenholtz P."/>
            <person name="Kyrpides N.C."/>
            <person name="Klenk H.P."/>
            <person name="Mavromatis K."/>
        </authorList>
    </citation>
    <scope>NUCLEOTIDE SEQUENCE [LARGE SCALE GENOMIC DNA]</scope>
    <source>
        <strain evidence="4">ATCC 29530 / DSM 19594 / LMG 11500 / NCIMB 11436 / LSU 4</strain>
    </source>
</reference>
<dbReference type="PANTHER" id="PTHR43818:SF5">
    <property type="entry name" value="OXIDOREDUCTASE FAMILY PROTEIN"/>
    <property type="match status" value="1"/>
</dbReference>
<name>A0A7U3ZQ03_RUNSL</name>
<dbReference type="Gene3D" id="3.40.50.720">
    <property type="entry name" value="NAD(P)-binding Rossmann-like Domain"/>
    <property type="match status" value="1"/>
</dbReference>
<dbReference type="Gene3D" id="3.30.360.10">
    <property type="entry name" value="Dihydrodipicolinate Reductase, domain 2"/>
    <property type="match status" value="1"/>
</dbReference>
<evidence type="ECO:0000313" key="4">
    <source>
        <dbReference type="Proteomes" id="UP000000493"/>
    </source>
</evidence>
<gene>
    <name evidence="3" type="ordered locus">Runsl_4937</name>
</gene>
<organism evidence="3 4">
    <name type="scientific">Runella slithyformis (strain ATCC 29530 / DSM 19594 / LMG 11500 / NCIMB 11436 / LSU 4)</name>
    <dbReference type="NCBI Taxonomy" id="761193"/>
    <lineage>
        <taxon>Bacteria</taxon>
        <taxon>Pseudomonadati</taxon>
        <taxon>Bacteroidota</taxon>
        <taxon>Cytophagia</taxon>
        <taxon>Cytophagales</taxon>
        <taxon>Spirosomataceae</taxon>
        <taxon>Runella</taxon>
    </lineage>
</organism>
<evidence type="ECO:0000313" key="3">
    <source>
        <dbReference type="EMBL" id="AEI51247.1"/>
    </source>
</evidence>
<feature type="domain" description="Gfo/Idh/MocA-like oxidoreductase N-terminal" evidence="1">
    <location>
        <begin position="37"/>
        <end position="158"/>
    </location>
</feature>
<dbReference type="InterPro" id="IPR043906">
    <property type="entry name" value="Gfo/Idh/MocA_OxRdtase_bact_C"/>
</dbReference>
<protein>
    <submittedName>
        <fullName evidence="3">Oxidoreductase domain protein</fullName>
    </submittedName>
</protein>
<accession>A0A7U3ZQ03</accession>
<dbReference type="AlphaFoldDB" id="A0A7U3ZQ03"/>
<dbReference type="PANTHER" id="PTHR43818">
    <property type="entry name" value="BCDNA.GH03377"/>
    <property type="match status" value="1"/>
</dbReference>